<dbReference type="Proteomes" id="UP000057910">
    <property type="component" value="Unassembled WGS sequence"/>
</dbReference>
<dbReference type="EMBL" id="LNJU01000004">
    <property type="protein sequence ID" value="KWZ57966.1"/>
    <property type="molecule type" value="Genomic_DNA"/>
</dbReference>
<evidence type="ECO:0000256" key="3">
    <source>
        <dbReference type="ARBA" id="ARBA00022475"/>
    </source>
</evidence>
<reference evidence="19 20" key="1">
    <citation type="submission" date="2015-11" db="EMBL/GenBank/DDBJ databases">
        <title>Expanding the genomic diversity of Burkholderia species for the development of highly accurate diagnostics.</title>
        <authorList>
            <person name="Sahl J."/>
            <person name="Keim P."/>
            <person name="Wagner D."/>
        </authorList>
    </citation>
    <scope>NUCLEOTIDE SEQUENCE [LARGE SCALE GENOMIC DNA]</scope>
    <source>
        <strain evidence="15 20">MSMB1137WGS</strain>
        <strain evidence="13 21">MSMB1585WGS</strain>
        <strain evidence="14 19">MSMB1808WGS</strain>
        <strain evidence="12 23">MSMB2058</strain>
        <strain evidence="16 22">MSMB2087WGS</strain>
    </source>
</reference>
<evidence type="ECO:0000313" key="22">
    <source>
        <dbReference type="Proteomes" id="UP000060630"/>
    </source>
</evidence>
<dbReference type="EMBL" id="CP013445">
    <property type="protein sequence ID" value="AOK21646.1"/>
    <property type="molecule type" value="Genomic_DNA"/>
</dbReference>
<dbReference type="PANTHER" id="PTHR10590">
    <property type="entry name" value="SODIUM/NUCLEOSIDE COTRANSPORTER"/>
    <property type="match status" value="1"/>
</dbReference>
<organism evidence="16 22">
    <name type="scientific">Burkholderia ubonensis</name>
    <dbReference type="NCBI Taxonomy" id="101571"/>
    <lineage>
        <taxon>Bacteria</taxon>
        <taxon>Pseudomonadati</taxon>
        <taxon>Pseudomonadota</taxon>
        <taxon>Betaproteobacteria</taxon>
        <taxon>Burkholderiales</taxon>
        <taxon>Burkholderiaceae</taxon>
        <taxon>Burkholderia</taxon>
        <taxon>Burkholderia cepacia complex</taxon>
    </lineage>
</organism>
<evidence type="ECO:0000256" key="5">
    <source>
        <dbReference type="ARBA" id="ARBA00022989"/>
    </source>
</evidence>
<evidence type="ECO:0000313" key="14">
    <source>
        <dbReference type="EMBL" id="KVP95843.1"/>
    </source>
</evidence>
<dbReference type="Pfam" id="PF01773">
    <property type="entry name" value="Nucleos_tra2_N"/>
    <property type="match status" value="1"/>
</dbReference>
<dbReference type="PANTHER" id="PTHR10590:SF4">
    <property type="entry name" value="SOLUTE CARRIER FAMILY 28 MEMBER 3"/>
    <property type="match status" value="1"/>
</dbReference>
<feature type="domain" description="Concentrative nucleoside transporter C-terminal" evidence="9">
    <location>
        <begin position="201"/>
        <end position="411"/>
    </location>
</feature>
<dbReference type="InterPro" id="IPR008276">
    <property type="entry name" value="C_nuclsd_transpt"/>
</dbReference>
<comment type="subcellular location">
    <subcellularLocation>
        <location evidence="1">Cell membrane</location>
        <topology evidence="1">Multi-pass membrane protein</topology>
    </subcellularLocation>
</comment>
<keyword evidence="5 7" id="KW-1133">Transmembrane helix</keyword>
<keyword evidence="7" id="KW-0813">Transport</keyword>
<feature type="transmembrane region" description="Helical" evidence="7">
    <location>
        <begin position="201"/>
        <end position="221"/>
    </location>
</feature>
<evidence type="ECO:0000313" key="23">
    <source>
        <dbReference type="Proteomes" id="UP000061665"/>
    </source>
</evidence>
<evidence type="ECO:0000313" key="26">
    <source>
        <dbReference type="Proteomes" id="UP000183667"/>
    </source>
</evidence>
<evidence type="ECO:0000256" key="2">
    <source>
        <dbReference type="ARBA" id="ARBA00009033"/>
    </source>
</evidence>
<keyword evidence="3" id="KW-1003">Cell membrane</keyword>
<dbReference type="Proteomes" id="UP000095100">
    <property type="component" value="Chromosome 3"/>
</dbReference>
<dbReference type="EMBL" id="LPHD01000065">
    <property type="protein sequence ID" value="KWA82240.1"/>
    <property type="molecule type" value="Genomic_DNA"/>
</dbReference>
<dbReference type="Proteomes" id="UP000060630">
    <property type="component" value="Unassembled WGS sequence"/>
</dbReference>
<dbReference type="Proteomes" id="UP000056453">
    <property type="component" value="Unassembled WGS sequence"/>
</dbReference>
<dbReference type="Proteomes" id="UP000056732">
    <property type="component" value="Unassembled WGS sequence"/>
</dbReference>
<evidence type="ECO:0000313" key="11">
    <source>
        <dbReference type="EMBL" id="AOK21646.1"/>
    </source>
</evidence>
<protein>
    <recommendedName>
        <fullName evidence="7">Nucleoside permease</fullName>
    </recommendedName>
</protein>
<evidence type="ECO:0000313" key="21">
    <source>
        <dbReference type="Proteomes" id="UP000057910"/>
    </source>
</evidence>
<reference evidence="26" key="4">
    <citation type="submission" date="2016-08" db="EMBL/GenBank/DDBJ databases">
        <title>Population biology and virulence potential of Burkholderia ubonensis.</title>
        <authorList>
            <person name="Price E.P."/>
            <person name="Currie B.J."/>
            <person name="Wagner D.M."/>
        </authorList>
    </citation>
    <scope>NUCLEOTIDE SEQUENCE [LARGE SCALE GENOMIC DNA]</scope>
    <source>
        <strain evidence="26">MSMB0103</strain>
    </source>
</reference>
<evidence type="ECO:0000313" key="18">
    <source>
        <dbReference type="EMBL" id="OJA49802.1"/>
    </source>
</evidence>
<sequence>MDILRSLSGMLFLLLIAYLLSNNRRAVRGRTMIAALLTQLAIGALVLFVPAGRAALATAANGVNRVLDMGNHGIAFVFGGLVDNRMFQLFGDGGFVFGLRVLPMIIFVTALIAVLYYLGVMKWIVAILGAALAKLLGVSRIEACSAVATIFLGQSEMPALVKPFVKQMTSAEIFTVMASGMASIAGSVLVGYAGLGVKMEYLLAASFMAVPGGLLFGKLLFPTVEPSRIVVEGLDFDDKRAANVIEAAASGASVGLRIAINVGAMLIAFVGLIALMNLIVSGAAALAGFPHVTLPGLLGRVFAPLAWMIGVPWHDAVLAGNFIGEKLIFNEFVAYGDLSPYLKNGAQGLDPKTIAIVSFALCGFANFSSIAILAGGFSAVAPERRSEVARHGLRALTAATLSNLMSAAIAGLFFSLH</sequence>
<dbReference type="EMBL" id="LOZE01000030">
    <property type="protein sequence ID" value="KVM36710.1"/>
    <property type="molecule type" value="Genomic_DNA"/>
</dbReference>
<feature type="transmembrane region" description="Helical" evidence="7">
    <location>
        <begin position="6"/>
        <end position="21"/>
    </location>
</feature>
<dbReference type="InterPro" id="IPR011657">
    <property type="entry name" value="CNT_C_dom"/>
</dbReference>
<evidence type="ECO:0000313" key="25">
    <source>
        <dbReference type="Proteomes" id="UP000095100"/>
    </source>
</evidence>
<dbReference type="Proteomes" id="UP000061665">
    <property type="component" value="Unassembled WGS sequence"/>
</dbReference>
<evidence type="ECO:0000313" key="19">
    <source>
        <dbReference type="Proteomes" id="UP000056453"/>
    </source>
</evidence>
<dbReference type="Pfam" id="PF07670">
    <property type="entry name" value="Gate"/>
    <property type="match status" value="1"/>
</dbReference>
<dbReference type="Proteomes" id="UP000183667">
    <property type="component" value="Unassembled WGS sequence"/>
</dbReference>
<keyword evidence="6 7" id="KW-0472">Membrane</keyword>
<evidence type="ECO:0000256" key="7">
    <source>
        <dbReference type="RuleBase" id="RU362018"/>
    </source>
</evidence>
<dbReference type="InterPro" id="IPR018270">
    <property type="entry name" value="C_nuclsd_transpt_met_bac"/>
</dbReference>
<feature type="transmembrane region" description="Helical" evidence="7">
    <location>
        <begin position="123"/>
        <end position="152"/>
    </location>
</feature>
<evidence type="ECO:0000313" key="12">
    <source>
        <dbReference type="EMBL" id="KVM36710.1"/>
    </source>
</evidence>
<dbReference type="GO" id="GO:0005886">
    <property type="term" value="C:plasma membrane"/>
    <property type="evidence" value="ECO:0007669"/>
    <property type="project" value="UniProtKB-SubCell"/>
</dbReference>
<gene>
    <name evidence="18" type="ORF">BGV66_05575</name>
    <name evidence="12" type="ORF">WJ53_30880</name>
    <name evidence="13" type="ORF">WJ68_29720</name>
    <name evidence="14" type="ORF">WJ96_09750</name>
    <name evidence="15" type="ORF">WK53_26755</name>
    <name evidence="17" type="ORF">WK57_21235</name>
    <name evidence="11" type="ORF">WK67_02525</name>
    <name evidence="16" type="ORF">WL29_26355</name>
</gene>
<evidence type="ECO:0000313" key="13">
    <source>
        <dbReference type="EMBL" id="KVN73183.1"/>
    </source>
</evidence>
<evidence type="ECO:0000256" key="1">
    <source>
        <dbReference type="ARBA" id="ARBA00004651"/>
    </source>
</evidence>
<evidence type="ECO:0000313" key="20">
    <source>
        <dbReference type="Proteomes" id="UP000056732"/>
    </source>
</evidence>
<dbReference type="EMBL" id="LPBJ01000059">
    <property type="protein sequence ID" value="KVP95843.1"/>
    <property type="molecule type" value="Genomic_DNA"/>
</dbReference>
<keyword evidence="19" id="KW-1185">Reference proteome</keyword>
<dbReference type="InterPro" id="IPR002668">
    <property type="entry name" value="CNT_N_dom"/>
</dbReference>
<evidence type="ECO:0000256" key="6">
    <source>
        <dbReference type="ARBA" id="ARBA00023136"/>
    </source>
</evidence>
<reference evidence="17 24" key="2">
    <citation type="submission" date="2015-11" db="EMBL/GenBank/DDBJ databases">
        <authorList>
            <person name="Sahl J."/>
            <person name="Wagner D."/>
            <person name="Keim P."/>
        </authorList>
    </citation>
    <scope>NUCLEOTIDE SEQUENCE [LARGE SCALE GENOMIC DNA]</scope>
    <source>
        <strain evidence="17 24">MSMB1157</strain>
    </source>
</reference>
<dbReference type="EMBL" id="MEAU01000006">
    <property type="protein sequence ID" value="OJA49802.1"/>
    <property type="molecule type" value="Genomic_DNA"/>
</dbReference>
<evidence type="ECO:0000313" key="16">
    <source>
        <dbReference type="EMBL" id="KWA82240.1"/>
    </source>
</evidence>
<feature type="transmembrane region" description="Helical" evidence="7">
    <location>
        <begin position="354"/>
        <end position="381"/>
    </location>
</feature>
<comment type="similarity">
    <text evidence="2 7">Belongs to the concentrative nucleoside transporter (CNT) (TC 2.A.41) family.</text>
</comment>
<dbReference type="EMBL" id="LPDO01000036">
    <property type="protein sequence ID" value="KVT58502.1"/>
    <property type="molecule type" value="Genomic_DNA"/>
</dbReference>
<proteinExistence type="inferred from homology"/>
<dbReference type="InterPro" id="IPR011642">
    <property type="entry name" value="Gate_dom"/>
</dbReference>
<reference evidence="11 25" key="3">
    <citation type="submission" date="2015-12" db="EMBL/GenBank/DDBJ databases">
        <title>Diversity of Burkholderia near neighbor genomes.</title>
        <authorList>
            <person name="Sahl J."/>
            <person name="Wagner D."/>
            <person name="Keim P."/>
        </authorList>
    </citation>
    <scope>NUCLEOTIDE SEQUENCE [LARGE SCALE GENOMIC DNA]</scope>
    <source>
        <strain evidence="11 25">MSMB1189WGS</strain>
    </source>
</reference>
<dbReference type="Pfam" id="PF07662">
    <property type="entry name" value="Nucleos_tra2_C"/>
    <property type="match status" value="1"/>
</dbReference>
<keyword evidence="4 7" id="KW-0812">Transmembrane</keyword>
<evidence type="ECO:0000259" key="10">
    <source>
        <dbReference type="Pfam" id="PF07670"/>
    </source>
</evidence>
<feature type="domain" description="Nucleoside transporter/FeoB GTPase Gate" evidence="10">
    <location>
        <begin position="99"/>
        <end position="196"/>
    </location>
</feature>
<feature type="transmembrane region" description="Helical" evidence="7">
    <location>
        <begin position="266"/>
        <end position="289"/>
    </location>
</feature>
<dbReference type="AlphaFoldDB" id="A0A105FTD8"/>
<feature type="transmembrane region" description="Helical" evidence="7">
    <location>
        <begin position="393"/>
        <end position="416"/>
    </location>
</feature>
<evidence type="ECO:0000256" key="4">
    <source>
        <dbReference type="ARBA" id="ARBA00022692"/>
    </source>
</evidence>
<evidence type="ECO:0000313" key="17">
    <source>
        <dbReference type="EMBL" id="KWZ57966.1"/>
    </source>
</evidence>
<name>A0A105FTD8_9BURK</name>
<feature type="transmembrane region" description="Helical" evidence="7">
    <location>
        <begin position="33"/>
        <end position="56"/>
    </location>
</feature>
<dbReference type="Proteomes" id="UP000070119">
    <property type="component" value="Unassembled WGS sequence"/>
</dbReference>
<dbReference type="RefSeq" id="WP_010098703.1">
    <property type="nucleotide sequence ID" value="NZ_CP013445.1"/>
</dbReference>
<evidence type="ECO:0000313" key="15">
    <source>
        <dbReference type="EMBL" id="KVT58502.1"/>
    </source>
</evidence>
<evidence type="ECO:0000313" key="24">
    <source>
        <dbReference type="Proteomes" id="UP000070119"/>
    </source>
</evidence>
<dbReference type="GO" id="GO:0015293">
    <property type="term" value="F:symporter activity"/>
    <property type="evidence" value="ECO:0007669"/>
    <property type="project" value="TreeGrafter"/>
</dbReference>
<reference evidence="18" key="5">
    <citation type="submission" date="2016-08" db="EMBL/GenBank/DDBJ databases">
        <authorList>
            <person name="Price E.P."/>
            <person name="Currie B.J."/>
            <person name="Wagner D.M."/>
        </authorList>
    </citation>
    <scope>NUCLEOTIDE SEQUENCE</scope>
    <source>
        <strain evidence="18">MSMB0103</strain>
    </source>
</reference>
<feature type="transmembrane region" description="Helical" evidence="7">
    <location>
        <begin position="173"/>
        <end position="195"/>
    </location>
</feature>
<dbReference type="GO" id="GO:0005337">
    <property type="term" value="F:nucleoside transmembrane transporter activity"/>
    <property type="evidence" value="ECO:0007669"/>
    <property type="project" value="InterPro"/>
</dbReference>
<dbReference type="NCBIfam" id="TIGR00804">
    <property type="entry name" value="nupC"/>
    <property type="match status" value="1"/>
</dbReference>
<feature type="domain" description="Concentrative nucleoside transporter N-terminal" evidence="8">
    <location>
        <begin position="9"/>
        <end position="81"/>
    </location>
</feature>
<evidence type="ECO:0000259" key="8">
    <source>
        <dbReference type="Pfam" id="PF01773"/>
    </source>
</evidence>
<dbReference type="EMBL" id="LPAD01000118">
    <property type="protein sequence ID" value="KVN73183.1"/>
    <property type="molecule type" value="Genomic_DNA"/>
</dbReference>
<feature type="transmembrane region" description="Helical" evidence="7">
    <location>
        <begin position="94"/>
        <end position="117"/>
    </location>
</feature>
<accession>A0A105FTD8</accession>
<evidence type="ECO:0000259" key="9">
    <source>
        <dbReference type="Pfam" id="PF07662"/>
    </source>
</evidence>